<dbReference type="SUPFAM" id="SSF52266">
    <property type="entry name" value="SGNH hydrolase"/>
    <property type="match status" value="2"/>
</dbReference>
<accession>A0A8S5SYX3</accession>
<reference evidence="1" key="1">
    <citation type="journal article" date="2021" name="Proc. Natl. Acad. Sci. U.S.A.">
        <title>A Catalog of Tens of Thousands of Viruses from Human Metagenomes Reveals Hidden Associations with Chronic Diseases.</title>
        <authorList>
            <person name="Tisza M.J."/>
            <person name="Buck C.B."/>
        </authorList>
    </citation>
    <scope>NUCLEOTIDE SEQUENCE</scope>
    <source>
        <strain evidence="1">CtPyh10</strain>
    </source>
</reference>
<name>A0A8S5SYX3_9CAUD</name>
<dbReference type="InterPro" id="IPR013320">
    <property type="entry name" value="ConA-like_dom_sf"/>
</dbReference>
<organism evidence="1">
    <name type="scientific">Siphoviridae sp. ctPyh10</name>
    <dbReference type="NCBI Taxonomy" id="2827865"/>
    <lineage>
        <taxon>Viruses</taxon>
        <taxon>Duplodnaviria</taxon>
        <taxon>Heunggongvirae</taxon>
        <taxon>Uroviricota</taxon>
        <taxon>Caudoviricetes</taxon>
    </lineage>
</organism>
<dbReference type="SUPFAM" id="SSF49899">
    <property type="entry name" value="Concanavalin A-like lectins/glucanases"/>
    <property type="match status" value="1"/>
</dbReference>
<dbReference type="Gene3D" id="2.60.120.200">
    <property type="match status" value="1"/>
</dbReference>
<dbReference type="EMBL" id="BK032711">
    <property type="protein sequence ID" value="DAF56316.1"/>
    <property type="molecule type" value="Genomic_DNA"/>
</dbReference>
<protein>
    <submittedName>
        <fullName evidence="1">Uncharacterized protein</fullName>
    </submittedName>
</protein>
<proteinExistence type="predicted"/>
<sequence length="545" mass="59044">MSESTKDFQTLLDTIASGVYGKDIRGAIHDALEAMNQRIGEVKPQTGGKQKTVYCWGDSLTQGVGGNVNGWHLISYPQVLSERCNAVNLGILSDNVPTIMARMGADAIVLPACTIPGSSSESVVVGNTTDGMTLESGRIGKLLKYGDCGINPCYVNDVPCVLFRDYAKDTSDGLSIRLRRLDNGLPVVVSAGTKLITYGAKHYKGNGLHIFWMGANGGYGSDAEGKNLDFSDYVAQLQKCVDYVAPADYLIIYARERKGYAADEAAEVQELKETFKGHLIDLLPQLNDRGLLYGETNVWDGTLVKGVPKTLDSGDGCHYSFYGYMAIGKIVWEYVAPRLLNASEESGGTDTPPTVESDRIGELAYKLKAPKVLTNGSKAINTGFKPFAEGADTWTIAVKYADGLTATDASQWGTLMFCEVTSSKTQLKVATLNSSKQFPECNVMCNAGGFGINVEQMGLAVYNSGYHTFIVTKNGDDYTFYLDNNKIYGNKLTYPQAETGDKLLYVGGWESGWGMVSGTIMDIRIYNKCIDANTVSELNDIFAAS</sequence>
<evidence type="ECO:0000313" key="1">
    <source>
        <dbReference type="EMBL" id="DAF56316.1"/>
    </source>
</evidence>